<evidence type="ECO:0000313" key="2">
    <source>
        <dbReference type="EMBL" id="KAJ5242565.1"/>
    </source>
</evidence>
<sequence>MNWLSERHHKKGNDVPSRRKDNHRNNQALEGKDLDDKETKKLMLPDLNERFGFPVAQSSFVELFQDMFLHQNVSGHVCGRKRTM</sequence>
<feature type="compositionally biased region" description="Basic and acidic residues" evidence="1">
    <location>
        <begin position="30"/>
        <end position="41"/>
    </location>
</feature>
<organism evidence="2 3">
    <name type="scientific">Penicillium citrinum</name>
    <dbReference type="NCBI Taxonomy" id="5077"/>
    <lineage>
        <taxon>Eukaryota</taxon>
        <taxon>Fungi</taxon>
        <taxon>Dikarya</taxon>
        <taxon>Ascomycota</taxon>
        <taxon>Pezizomycotina</taxon>
        <taxon>Eurotiomycetes</taxon>
        <taxon>Eurotiomycetidae</taxon>
        <taxon>Eurotiales</taxon>
        <taxon>Aspergillaceae</taxon>
        <taxon>Penicillium</taxon>
    </lineage>
</organism>
<keyword evidence="3" id="KW-1185">Reference proteome</keyword>
<evidence type="ECO:0000313" key="3">
    <source>
        <dbReference type="Proteomes" id="UP001147733"/>
    </source>
</evidence>
<proteinExistence type="predicted"/>
<evidence type="ECO:0000256" key="1">
    <source>
        <dbReference type="SAM" id="MobiDB-lite"/>
    </source>
</evidence>
<reference evidence="2" key="1">
    <citation type="submission" date="2022-11" db="EMBL/GenBank/DDBJ databases">
        <authorList>
            <person name="Petersen C."/>
        </authorList>
    </citation>
    <scope>NUCLEOTIDE SEQUENCE</scope>
    <source>
        <strain evidence="2">IBT 23319</strain>
    </source>
</reference>
<reference evidence="2" key="2">
    <citation type="journal article" date="2023" name="IMA Fungus">
        <title>Comparative genomic study of the Penicillium genus elucidates a diverse pangenome and 15 lateral gene transfer events.</title>
        <authorList>
            <person name="Petersen C."/>
            <person name="Sorensen T."/>
            <person name="Nielsen M.R."/>
            <person name="Sondergaard T.E."/>
            <person name="Sorensen J.L."/>
            <person name="Fitzpatrick D.A."/>
            <person name="Frisvad J.C."/>
            <person name="Nielsen K.L."/>
        </authorList>
    </citation>
    <scope>NUCLEOTIDE SEQUENCE</scope>
    <source>
        <strain evidence="2">IBT 23319</strain>
    </source>
</reference>
<name>A0A9W9PDS7_PENCI</name>
<gene>
    <name evidence="2" type="ORF">N7469_000892</name>
</gene>
<protein>
    <submittedName>
        <fullName evidence="2">Uncharacterized protein</fullName>
    </submittedName>
</protein>
<dbReference type="AlphaFoldDB" id="A0A9W9PDS7"/>
<dbReference type="EMBL" id="JAPQKT010000001">
    <property type="protein sequence ID" value="KAJ5242565.1"/>
    <property type="molecule type" value="Genomic_DNA"/>
</dbReference>
<feature type="region of interest" description="Disordered" evidence="1">
    <location>
        <begin position="1"/>
        <end position="41"/>
    </location>
</feature>
<accession>A0A9W9PDS7</accession>
<dbReference type="GeneID" id="81378979"/>
<comment type="caution">
    <text evidence="2">The sequence shown here is derived from an EMBL/GenBank/DDBJ whole genome shotgun (WGS) entry which is preliminary data.</text>
</comment>
<dbReference type="RefSeq" id="XP_056505569.1">
    <property type="nucleotide sequence ID" value="XM_056639812.1"/>
</dbReference>
<dbReference type="Proteomes" id="UP001147733">
    <property type="component" value="Unassembled WGS sequence"/>
</dbReference>